<dbReference type="PANTHER" id="PTHR15225:SF8">
    <property type="entry name" value="RNA-BINDING PROTEIN 43"/>
    <property type="match status" value="1"/>
</dbReference>
<sequence length="639" mass="71792">MSWDVHSKQHAFHHTAQFNVDVIMEPMVIEVRGVPQVPPQDRMVDQLKIHFLKRRNSGGDVLAVIYPTSTPGQAYVIFESAKVPGVLECTHILDVHNRFYPIRVKEALLSEVDMQVEATLDLSMFPKQEPVLRLIKSYDFTVTERIPGRLQLKGSFLKLKLIRNQLVQLQGQEHHYSSSPSALHNGSSLGYDLECNSLDPRFESRSILRNMDKMDAVGQTQLLESTPLSSTYRFSGSGGSPRSHQSSHLSYTERNASSPVDAVDQKYERLDRNEPFVHRRSLHADGASSISANDASRVTLLQHTSPLNRDSASGGFPQSIYYSSNVGTGHTADTMQHNTFYKDSASGGSLRRRPSSSGDTWASSSHSSPSSSSEGMASFQEDTDIISFILTQRQNDVKMIEKNYGTEISLRDNDGLTTVKFWGKNSEKAKADLINIIKEISFALRTQVIHLKNYDHAEREQILERIRRNQHSGVVIINSGDVVKLVGSSSESFEMKQKLLGHKADHPRGRTMERGSTPRRSSSLPRKYKTTHHTHITDPEDVARAATKYTPSHYQDNLDEGKAPLIVRGPVLTPDKKSQRSDSESRAKNRTNKENSVHQNLESSSLSQEIKSPKQLPTLVSKLLDYNIKDNFKIRSHKK</sequence>
<evidence type="ECO:0000313" key="4">
    <source>
        <dbReference type="Proteomes" id="UP001187315"/>
    </source>
</evidence>
<feature type="compositionally biased region" description="Polar residues" evidence="1">
    <location>
        <begin position="228"/>
        <end position="258"/>
    </location>
</feature>
<evidence type="ECO:0000256" key="1">
    <source>
        <dbReference type="SAM" id="MobiDB-lite"/>
    </source>
</evidence>
<dbReference type="PANTHER" id="PTHR15225">
    <property type="entry name" value="INTERFERON-INDUCED PROTEIN 35/NMI N-MYC/STAT INTERACTING PROTEIN"/>
    <property type="match status" value="1"/>
</dbReference>
<feature type="region of interest" description="Disordered" evidence="1">
    <location>
        <begin position="499"/>
        <end position="614"/>
    </location>
</feature>
<feature type="compositionally biased region" description="Low complexity" evidence="1">
    <location>
        <begin position="344"/>
        <end position="373"/>
    </location>
</feature>
<proteinExistence type="predicted"/>
<dbReference type="AlphaFoldDB" id="A0AA88NU69"/>
<organism evidence="3 4">
    <name type="scientific">Tachysurus vachellii</name>
    <name type="common">Darkbarbel catfish</name>
    <name type="synonym">Pelteobagrus vachellii</name>
    <dbReference type="NCBI Taxonomy" id="175792"/>
    <lineage>
        <taxon>Eukaryota</taxon>
        <taxon>Metazoa</taxon>
        <taxon>Chordata</taxon>
        <taxon>Craniata</taxon>
        <taxon>Vertebrata</taxon>
        <taxon>Euteleostomi</taxon>
        <taxon>Actinopterygii</taxon>
        <taxon>Neopterygii</taxon>
        <taxon>Teleostei</taxon>
        <taxon>Ostariophysi</taxon>
        <taxon>Siluriformes</taxon>
        <taxon>Bagridae</taxon>
        <taxon>Tachysurus</taxon>
    </lineage>
</organism>
<dbReference type="Pfam" id="PF07292">
    <property type="entry name" value="NID"/>
    <property type="match status" value="1"/>
</dbReference>
<evidence type="ECO:0000313" key="3">
    <source>
        <dbReference type="EMBL" id="KAK2864701.1"/>
    </source>
</evidence>
<feature type="region of interest" description="Disordered" evidence="1">
    <location>
        <begin position="340"/>
        <end position="376"/>
    </location>
</feature>
<dbReference type="EMBL" id="JAVHJS010000003">
    <property type="protein sequence ID" value="KAK2864701.1"/>
    <property type="molecule type" value="Genomic_DNA"/>
</dbReference>
<dbReference type="InterPro" id="IPR009909">
    <property type="entry name" value="Nmi/IFP35_dom"/>
</dbReference>
<feature type="compositionally biased region" description="Polar residues" evidence="1">
    <location>
        <begin position="597"/>
        <end position="610"/>
    </location>
</feature>
<dbReference type="InterPro" id="IPR012677">
    <property type="entry name" value="Nucleotide-bd_a/b_plait_sf"/>
</dbReference>
<feature type="compositionally biased region" description="Basic and acidic residues" evidence="1">
    <location>
        <begin position="499"/>
        <end position="513"/>
    </location>
</feature>
<dbReference type="Gene3D" id="3.30.70.330">
    <property type="match status" value="1"/>
</dbReference>
<name>A0AA88NU69_TACVA</name>
<keyword evidence="4" id="KW-1185">Reference proteome</keyword>
<comment type="caution">
    <text evidence="3">The sequence shown here is derived from an EMBL/GenBank/DDBJ whole genome shotgun (WGS) entry which is preliminary data.</text>
</comment>
<reference evidence="3" key="1">
    <citation type="submission" date="2023-08" db="EMBL/GenBank/DDBJ databases">
        <title>Pelteobagrus vachellii genome.</title>
        <authorList>
            <person name="Liu H."/>
        </authorList>
    </citation>
    <scope>NUCLEOTIDE SEQUENCE</scope>
    <source>
        <strain evidence="3">PRFRI_2022a</strain>
        <tissue evidence="3">Muscle</tissue>
    </source>
</reference>
<feature type="domain" description="NID" evidence="2">
    <location>
        <begin position="4"/>
        <end position="61"/>
    </location>
</feature>
<protein>
    <recommendedName>
        <fullName evidence="2">NID domain-containing protein</fullName>
    </recommendedName>
</protein>
<gene>
    <name evidence="3" type="ORF">Q7C36_003855</name>
</gene>
<feature type="compositionally biased region" description="Basic and acidic residues" evidence="1">
    <location>
        <begin position="574"/>
        <end position="596"/>
    </location>
</feature>
<dbReference type="Proteomes" id="UP001187315">
    <property type="component" value="Unassembled WGS sequence"/>
</dbReference>
<feature type="region of interest" description="Disordered" evidence="1">
    <location>
        <begin position="228"/>
        <end position="263"/>
    </location>
</feature>
<accession>A0AA88NU69</accession>
<evidence type="ECO:0000259" key="2">
    <source>
        <dbReference type="Pfam" id="PF07292"/>
    </source>
</evidence>